<accession>A0A915IEK4</accession>
<dbReference type="AlphaFoldDB" id="A0A915IEK4"/>
<proteinExistence type="predicted"/>
<evidence type="ECO:0000313" key="2">
    <source>
        <dbReference type="WBParaSite" id="nRc.2.0.1.t12327-RA"/>
    </source>
</evidence>
<dbReference type="Proteomes" id="UP000887565">
    <property type="component" value="Unplaced"/>
</dbReference>
<keyword evidence="1" id="KW-1185">Reference proteome</keyword>
<dbReference type="WBParaSite" id="nRc.2.0.1.t12327-RA">
    <property type="protein sequence ID" value="nRc.2.0.1.t12327-RA"/>
    <property type="gene ID" value="nRc.2.0.1.g12327"/>
</dbReference>
<name>A0A915IEK4_ROMCU</name>
<sequence length="85" mass="9610">MDWISEILLYGLYLLIGNSGNCKLKCSVEMSAIKETDSSFRQLQDRQDNMIPCSGKCESVQQSKVPKKTSNKVLHPLKQLESLSF</sequence>
<organism evidence="1 2">
    <name type="scientific">Romanomermis culicivorax</name>
    <name type="common">Nematode worm</name>
    <dbReference type="NCBI Taxonomy" id="13658"/>
    <lineage>
        <taxon>Eukaryota</taxon>
        <taxon>Metazoa</taxon>
        <taxon>Ecdysozoa</taxon>
        <taxon>Nematoda</taxon>
        <taxon>Enoplea</taxon>
        <taxon>Dorylaimia</taxon>
        <taxon>Mermithida</taxon>
        <taxon>Mermithoidea</taxon>
        <taxon>Mermithidae</taxon>
        <taxon>Romanomermis</taxon>
    </lineage>
</organism>
<protein>
    <submittedName>
        <fullName evidence="2">Uncharacterized protein</fullName>
    </submittedName>
</protein>
<reference evidence="2" key="1">
    <citation type="submission" date="2022-11" db="UniProtKB">
        <authorList>
            <consortium name="WormBaseParasite"/>
        </authorList>
    </citation>
    <scope>IDENTIFICATION</scope>
</reference>
<evidence type="ECO:0000313" key="1">
    <source>
        <dbReference type="Proteomes" id="UP000887565"/>
    </source>
</evidence>